<keyword evidence="1" id="KW-0175">Coiled coil</keyword>
<dbReference type="Proteomes" id="UP000095645">
    <property type="component" value="Unassembled WGS sequence"/>
</dbReference>
<proteinExistence type="predicted"/>
<name>A0A174EUE4_9FIRM</name>
<dbReference type="AlphaFoldDB" id="A0A174EUE4"/>
<reference evidence="2 3" key="1">
    <citation type="submission" date="2015-09" db="EMBL/GenBank/DDBJ databases">
        <authorList>
            <consortium name="Pathogen Informatics"/>
        </authorList>
    </citation>
    <scope>NUCLEOTIDE SEQUENCE [LARGE SCALE GENOMIC DNA]</scope>
    <source>
        <strain evidence="2 3">2789STDY5834861</strain>
    </source>
</reference>
<evidence type="ECO:0000313" key="2">
    <source>
        <dbReference type="EMBL" id="CUO40196.1"/>
    </source>
</evidence>
<feature type="coiled-coil region" evidence="1">
    <location>
        <begin position="46"/>
        <end position="73"/>
    </location>
</feature>
<accession>A0A174EUE4</accession>
<organism evidence="2 3">
    <name type="scientific">Blautia obeum</name>
    <dbReference type="NCBI Taxonomy" id="40520"/>
    <lineage>
        <taxon>Bacteria</taxon>
        <taxon>Bacillati</taxon>
        <taxon>Bacillota</taxon>
        <taxon>Clostridia</taxon>
        <taxon>Lachnospirales</taxon>
        <taxon>Lachnospiraceae</taxon>
        <taxon>Blautia</taxon>
    </lineage>
</organism>
<evidence type="ECO:0000313" key="3">
    <source>
        <dbReference type="Proteomes" id="UP000095645"/>
    </source>
</evidence>
<protein>
    <submittedName>
        <fullName evidence="2">Uncharacterized protein</fullName>
    </submittedName>
</protein>
<evidence type="ECO:0000256" key="1">
    <source>
        <dbReference type="SAM" id="Coils"/>
    </source>
</evidence>
<dbReference type="EMBL" id="CYZP01000027">
    <property type="protein sequence ID" value="CUO40196.1"/>
    <property type="molecule type" value="Genomic_DNA"/>
</dbReference>
<dbReference type="RefSeq" id="WP_055058487.1">
    <property type="nucleotide sequence ID" value="NZ_CYZP01000027.1"/>
</dbReference>
<sequence length="74" mass="8653">MTLIEKLSNLGGIVDRDEMAKACSEIPDEDLRLEFLTLALTYDQNIKINEEIFQKQSREIERLQKEIDELKKAK</sequence>
<gene>
    <name evidence="2" type="ORF">ERS852476_02752</name>
</gene>